<dbReference type="SUPFAM" id="SSF46689">
    <property type="entry name" value="Homeodomain-like"/>
    <property type="match status" value="1"/>
</dbReference>
<accession>A0A929FYB8</accession>
<dbReference type="Proteomes" id="UP000598360">
    <property type="component" value="Unassembled WGS sequence"/>
</dbReference>
<dbReference type="PRINTS" id="PR00455">
    <property type="entry name" value="HTHTETR"/>
</dbReference>
<keyword evidence="5" id="KW-1185">Reference proteome</keyword>
<reference evidence="4" key="1">
    <citation type="submission" date="2020-10" db="EMBL/GenBank/DDBJ databases">
        <title>Diversity and distribution of actinomycetes associated with coral in the coast of Hainan.</title>
        <authorList>
            <person name="Li F."/>
        </authorList>
    </citation>
    <scope>NUCLEOTIDE SEQUENCE</scope>
    <source>
        <strain evidence="4">HNM0983</strain>
    </source>
</reference>
<dbReference type="GO" id="GO:0003700">
    <property type="term" value="F:DNA-binding transcription factor activity"/>
    <property type="evidence" value="ECO:0007669"/>
    <property type="project" value="TreeGrafter"/>
</dbReference>
<name>A0A929FYB8_9PSEU</name>
<evidence type="ECO:0000313" key="5">
    <source>
        <dbReference type="Proteomes" id="UP000598360"/>
    </source>
</evidence>
<keyword evidence="1 2" id="KW-0238">DNA-binding</keyword>
<organism evidence="4 5">
    <name type="scientific">Saccharopolyspora montiporae</name>
    <dbReference type="NCBI Taxonomy" id="2781240"/>
    <lineage>
        <taxon>Bacteria</taxon>
        <taxon>Bacillati</taxon>
        <taxon>Actinomycetota</taxon>
        <taxon>Actinomycetes</taxon>
        <taxon>Pseudonocardiales</taxon>
        <taxon>Pseudonocardiaceae</taxon>
        <taxon>Saccharopolyspora</taxon>
    </lineage>
</organism>
<feature type="DNA-binding region" description="H-T-H motif" evidence="2">
    <location>
        <begin position="35"/>
        <end position="54"/>
    </location>
</feature>
<comment type="caution">
    <text evidence="4">The sequence shown here is derived from an EMBL/GenBank/DDBJ whole genome shotgun (WGS) entry which is preliminary data.</text>
</comment>
<sequence length="208" mass="23626">MASERRIGAPDAKNRAVLLDAAERILLNEGYPAVTSRKVAAEAGLKSQLVHYYFQTMDDLFLEVFRRRAEEGLVQQQELAASDRPLRALWEFNSDPTATAFFLEFGALCNRRGAIRAEVARYSELFRTTQLEVVDAFVRRYRIPPEVCVPMELVVRMTAVARVMAMESSLELSTGHAEAVEHIENYLDELESYADAEPAARRRARKTR</sequence>
<dbReference type="EMBL" id="JADEYC010000005">
    <property type="protein sequence ID" value="MBE9373325.1"/>
    <property type="molecule type" value="Genomic_DNA"/>
</dbReference>
<dbReference type="Gene3D" id="1.10.357.10">
    <property type="entry name" value="Tetracycline Repressor, domain 2"/>
    <property type="match status" value="1"/>
</dbReference>
<dbReference type="PROSITE" id="PS50977">
    <property type="entry name" value="HTH_TETR_2"/>
    <property type="match status" value="1"/>
</dbReference>
<dbReference type="PANTHER" id="PTHR30055:SF226">
    <property type="entry name" value="HTH-TYPE TRANSCRIPTIONAL REGULATOR PKSA"/>
    <property type="match status" value="1"/>
</dbReference>
<dbReference type="PANTHER" id="PTHR30055">
    <property type="entry name" value="HTH-TYPE TRANSCRIPTIONAL REGULATOR RUTR"/>
    <property type="match status" value="1"/>
</dbReference>
<dbReference type="RefSeq" id="WP_193926781.1">
    <property type="nucleotide sequence ID" value="NZ_JADEYC010000005.1"/>
</dbReference>
<evidence type="ECO:0000259" key="3">
    <source>
        <dbReference type="PROSITE" id="PS50977"/>
    </source>
</evidence>
<dbReference type="InterPro" id="IPR050109">
    <property type="entry name" value="HTH-type_TetR-like_transc_reg"/>
</dbReference>
<dbReference type="AlphaFoldDB" id="A0A929FYB8"/>
<dbReference type="InterPro" id="IPR009057">
    <property type="entry name" value="Homeodomain-like_sf"/>
</dbReference>
<evidence type="ECO:0000256" key="2">
    <source>
        <dbReference type="PROSITE-ProRule" id="PRU00335"/>
    </source>
</evidence>
<protein>
    <submittedName>
        <fullName evidence="4">TetR/AcrR family transcriptional regulator</fullName>
    </submittedName>
</protein>
<gene>
    <name evidence="4" type="ORF">IQ251_02585</name>
</gene>
<evidence type="ECO:0000313" key="4">
    <source>
        <dbReference type="EMBL" id="MBE9373325.1"/>
    </source>
</evidence>
<dbReference type="Pfam" id="PF00440">
    <property type="entry name" value="TetR_N"/>
    <property type="match status" value="1"/>
</dbReference>
<evidence type="ECO:0000256" key="1">
    <source>
        <dbReference type="ARBA" id="ARBA00023125"/>
    </source>
</evidence>
<dbReference type="InterPro" id="IPR001647">
    <property type="entry name" value="HTH_TetR"/>
</dbReference>
<feature type="domain" description="HTH tetR-type" evidence="3">
    <location>
        <begin position="12"/>
        <end position="72"/>
    </location>
</feature>
<proteinExistence type="predicted"/>
<dbReference type="GO" id="GO:0000976">
    <property type="term" value="F:transcription cis-regulatory region binding"/>
    <property type="evidence" value="ECO:0007669"/>
    <property type="project" value="TreeGrafter"/>
</dbReference>